<proteinExistence type="predicted"/>
<dbReference type="Proteomes" id="UP001501612">
    <property type="component" value="Unassembled WGS sequence"/>
</dbReference>
<evidence type="ECO:0000313" key="3">
    <source>
        <dbReference type="Proteomes" id="UP001501612"/>
    </source>
</evidence>
<organism evidence="2 3">
    <name type="scientific">Nocardioides lentus</name>
    <dbReference type="NCBI Taxonomy" id="338077"/>
    <lineage>
        <taxon>Bacteria</taxon>
        <taxon>Bacillati</taxon>
        <taxon>Actinomycetota</taxon>
        <taxon>Actinomycetes</taxon>
        <taxon>Propionibacteriales</taxon>
        <taxon>Nocardioidaceae</taxon>
        <taxon>Nocardioides</taxon>
    </lineage>
</organism>
<keyword evidence="3" id="KW-1185">Reference proteome</keyword>
<evidence type="ECO:0000259" key="1">
    <source>
        <dbReference type="Pfam" id="PF06259"/>
    </source>
</evidence>
<dbReference type="RefSeq" id="WP_344004634.1">
    <property type="nucleotide sequence ID" value="NZ_BAAAMY010000002.1"/>
</dbReference>
<sequence>MTTITLPPRVTAVPEMEARASAVGDAGDAVRLSARGLEEAVGDAVAGGLPEGFEGDAARAAGSAMTAFGDDGDAVVAALLRGLTAIETYAADLDRLDARRTALNDRASDVNAAIDTLAADIDGAPAEQVPALTQRRDALQRRVDTWLDDERTWDADVTAAEERLTRALQAVDTVAEGEDAADDPGRPDTDALADRLRELQDDAAAAHRWWESLSPAEREALGALHPDLVGSTDGVPAVARDEANRSSLAEDVADLEAIPEDERTEEQQRLLERAQAAQDALELGAGQYDTAAGGELQRLLLLYQPDSADGDGFAALAFGDPDTADHTSVSVPGITNDGSNIGSNGEEALDLWRAAAADGSSVSTIAWIGYDAPTTDELADIGSVGWEARAAAGGADLADFIDGLRATHEGEPTDLTAIGHSYGSSTLAHALAGGAGDDVDAGVLLGSPGAGLGNDSADDLVGPDGELYVGARDRDPVTWLGNADGYDPSALAGVRGLQWLDGVPTLGLGADPAHDDFGATRIDVGEGDVNPASYLDNHTTYYSGDGLDHLGDIVADRPLDDGAVIDGRDQNGAQLAIDAGRDAVGAGVDHLVDEGTQWAGDRVDDLQDTAGDVGDWAGDRADDAGEVLDGLGEVLAPRPISFGGLL</sequence>
<name>A0ABN2P3C4_9ACTN</name>
<dbReference type="InterPro" id="IPR029058">
    <property type="entry name" value="AB_hydrolase_fold"/>
</dbReference>
<dbReference type="Gene3D" id="3.40.50.1820">
    <property type="entry name" value="alpha/beta hydrolase"/>
    <property type="match status" value="1"/>
</dbReference>
<accession>A0ABN2P3C4</accession>
<comment type="caution">
    <text evidence="2">The sequence shown here is derived from an EMBL/GenBank/DDBJ whole genome shotgun (WGS) entry which is preliminary data.</text>
</comment>
<evidence type="ECO:0000313" key="2">
    <source>
        <dbReference type="EMBL" id="GAA1910692.1"/>
    </source>
</evidence>
<dbReference type="InterPro" id="IPR010427">
    <property type="entry name" value="DUF1023"/>
</dbReference>
<dbReference type="Pfam" id="PF06259">
    <property type="entry name" value="Abhydrolase_8"/>
    <property type="match status" value="1"/>
</dbReference>
<dbReference type="EMBL" id="BAAAMY010000002">
    <property type="protein sequence ID" value="GAA1910692.1"/>
    <property type="molecule type" value="Genomic_DNA"/>
</dbReference>
<reference evidence="2 3" key="1">
    <citation type="journal article" date="2019" name="Int. J. Syst. Evol. Microbiol.">
        <title>The Global Catalogue of Microorganisms (GCM) 10K type strain sequencing project: providing services to taxonomists for standard genome sequencing and annotation.</title>
        <authorList>
            <consortium name="The Broad Institute Genomics Platform"/>
            <consortium name="The Broad Institute Genome Sequencing Center for Infectious Disease"/>
            <person name="Wu L."/>
            <person name="Ma J."/>
        </authorList>
    </citation>
    <scope>NUCLEOTIDE SEQUENCE [LARGE SCALE GENOMIC DNA]</scope>
    <source>
        <strain evidence="2 3">JCM 14046</strain>
    </source>
</reference>
<gene>
    <name evidence="2" type="ORF">GCM10009737_10190</name>
</gene>
<protein>
    <recommendedName>
        <fullName evidence="1">DUF1023 domain-containing protein</fullName>
    </recommendedName>
</protein>
<dbReference type="SUPFAM" id="SSF53474">
    <property type="entry name" value="alpha/beta-Hydrolases"/>
    <property type="match status" value="1"/>
</dbReference>
<feature type="domain" description="DUF1023" evidence="1">
    <location>
        <begin position="311"/>
        <end position="478"/>
    </location>
</feature>